<dbReference type="InterPro" id="IPR023717">
    <property type="entry name" value="Pro-tRNA-Synthase_IIa_type1"/>
</dbReference>
<protein>
    <recommendedName>
        <fullName evidence="10">Proline--tRNA ligase</fullName>
        <ecNumber evidence="10">6.1.1.15</ecNumber>
    </recommendedName>
    <alternativeName>
        <fullName evidence="10">Prolyl-tRNA synthetase</fullName>
        <shortName evidence="10">ProRS</shortName>
    </alternativeName>
</protein>
<evidence type="ECO:0000256" key="5">
    <source>
        <dbReference type="ARBA" id="ARBA00022741"/>
    </source>
</evidence>
<dbReference type="InterPro" id="IPR036621">
    <property type="entry name" value="Anticodon-bd_dom_sf"/>
</dbReference>
<keyword evidence="3 10" id="KW-0963">Cytoplasm</keyword>
<dbReference type="EC" id="6.1.1.15" evidence="10"/>
<dbReference type="SUPFAM" id="SSF52954">
    <property type="entry name" value="Class II aaRS ABD-related"/>
    <property type="match status" value="1"/>
</dbReference>
<dbReference type="SUPFAM" id="SSF55826">
    <property type="entry name" value="YbaK/ProRS associated domain"/>
    <property type="match status" value="1"/>
</dbReference>
<dbReference type="InterPro" id="IPR044140">
    <property type="entry name" value="ProRS_anticodon_short"/>
</dbReference>
<dbReference type="EMBL" id="BAAAHQ010000038">
    <property type="protein sequence ID" value="GAA0945729.1"/>
    <property type="molecule type" value="Genomic_DNA"/>
</dbReference>
<dbReference type="Pfam" id="PF00587">
    <property type="entry name" value="tRNA-synt_2b"/>
    <property type="match status" value="1"/>
</dbReference>
<dbReference type="InterPro" id="IPR045864">
    <property type="entry name" value="aa-tRNA-synth_II/BPL/LPL"/>
</dbReference>
<keyword evidence="6 10" id="KW-0067">ATP-binding</keyword>
<feature type="domain" description="Aminoacyl-transfer RNA synthetases class-II family profile" evidence="11">
    <location>
        <begin position="35"/>
        <end position="480"/>
    </location>
</feature>
<reference evidence="12 13" key="1">
    <citation type="journal article" date="2019" name="Int. J. Syst. Evol. Microbiol.">
        <title>The Global Catalogue of Microorganisms (GCM) 10K type strain sequencing project: providing services to taxonomists for standard genome sequencing and annotation.</title>
        <authorList>
            <consortium name="The Broad Institute Genomics Platform"/>
            <consortium name="The Broad Institute Genome Sequencing Center for Infectious Disease"/>
            <person name="Wu L."/>
            <person name="Ma J."/>
        </authorList>
    </citation>
    <scope>NUCLEOTIDE SEQUENCE [LARGE SCALE GENOMIC DNA]</scope>
    <source>
        <strain evidence="12 13">JCM 11136</strain>
    </source>
</reference>
<dbReference type="InterPro" id="IPR033730">
    <property type="entry name" value="ProRS_core_prok"/>
</dbReference>
<comment type="catalytic activity">
    <reaction evidence="9 10">
        <text>tRNA(Pro) + L-proline + ATP = L-prolyl-tRNA(Pro) + AMP + diphosphate</text>
        <dbReference type="Rhea" id="RHEA:14305"/>
        <dbReference type="Rhea" id="RHEA-COMP:9700"/>
        <dbReference type="Rhea" id="RHEA-COMP:9702"/>
        <dbReference type="ChEBI" id="CHEBI:30616"/>
        <dbReference type="ChEBI" id="CHEBI:33019"/>
        <dbReference type="ChEBI" id="CHEBI:60039"/>
        <dbReference type="ChEBI" id="CHEBI:78442"/>
        <dbReference type="ChEBI" id="CHEBI:78532"/>
        <dbReference type="ChEBI" id="CHEBI:456215"/>
        <dbReference type="EC" id="6.1.1.15"/>
    </reaction>
</comment>
<dbReference type="CDD" id="cd00861">
    <property type="entry name" value="ProRS_anticodon_short"/>
    <property type="match status" value="1"/>
</dbReference>
<dbReference type="Pfam" id="PF03129">
    <property type="entry name" value="HGTP_anticodon"/>
    <property type="match status" value="1"/>
</dbReference>
<keyword evidence="8 10" id="KW-0030">Aminoacyl-tRNA synthetase</keyword>
<evidence type="ECO:0000256" key="2">
    <source>
        <dbReference type="ARBA" id="ARBA00011738"/>
    </source>
</evidence>
<dbReference type="InterPro" id="IPR004500">
    <property type="entry name" value="Pro-tRNA-synth_IIa_bac-type"/>
</dbReference>
<proteinExistence type="inferred from homology"/>
<dbReference type="PANTHER" id="PTHR42753">
    <property type="entry name" value="MITOCHONDRIAL RIBOSOME PROTEIN L39/PROLYL-TRNA LIGASE FAMILY MEMBER"/>
    <property type="match status" value="1"/>
</dbReference>
<keyword evidence="4 10" id="KW-0436">Ligase</keyword>
<dbReference type="InterPro" id="IPR002316">
    <property type="entry name" value="Pro-tRNA-ligase_IIa"/>
</dbReference>
<dbReference type="CDD" id="cd00779">
    <property type="entry name" value="ProRS_core_prok"/>
    <property type="match status" value="1"/>
</dbReference>
<comment type="function">
    <text evidence="10">Catalyzes the attachment of proline to tRNA(Pro) in a two-step reaction: proline is first activated by ATP to form Pro-AMP and then transferred to the acceptor end of tRNA(Pro). As ProRS can inadvertently accommodate and process non-cognate amino acids such as alanine and cysteine, to avoid such errors it has two additional distinct editing activities against alanine. One activity is designated as 'pretransfer' editing and involves the tRNA(Pro)-independent hydrolysis of activated Ala-AMP. The other activity is designated 'posttransfer' editing and involves deacylation of mischarged Ala-tRNA(Pro). The misacylated Cys-tRNA(Pro) is not edited by ProRS.</text>
</comment>
<dbReference type="PANTHER" id="PTHR42753:SF2">
    <property type="entry name" value="PROLINE--TRNA LIGASE"/>
    <property type="match status" value="1"/>
</dbReference>
<evidence type="ECO:0000259" key="11">
    <source>
        <dbReference type="PROSITE" id="PS50862"/>
    </source>
</evidence>
<evidence type="ECO:0000313" key="13">
    <source>
        <dbReference type="Proteomes" id="UP001501578"/>
    </source>
</evidence>
<dbReference type="GO" id="GO:0016874">
    <property type="term" value="F:ligase activity"/>
    <property type="evidence" value="ECO:0007669"/>
    <property type="project" value="UniProtKB-KW"/>
</dbReference>
<evidence type="ECO:0000256" key="10">
    <source>
        <dbReference type="HAMAP-Rule" id="MF_01569"/>
    </source>
</evidence>
<evidence type="ECO:0000313" key="12">
    <source>
        <dbReference type="EMBL" id="GAA0945729.1"/>
    </source>
</evidence>
<dbReference type="Proteomes" id="UP001501578">
    <property type="component" value="Unassembled WGS sequence"/>
</dbReference>
<dbReference type="Pfam" id="PF04073">
    <property type="entry name" value="tRNA_edit"/>
    <property type="match status" value="1"/>
</dbReference>
<evidence type="ECO:0000256" key="4">
    <source>
        <dbReference type="ARBA" id="ARBA00022598"/>
    </source>
</evidence>
<comment type="caution">
    <text evidence="12">The sequence shown here is derived from an EMBL/GenBank/DDBJ whole genome shotgun (WGS) entry which is preliminary data.</text>
</comment>
<evidence type="ECO:0000256" key="7">
    <source>
        <dbReference type="ARBA" id="ARBA00022917"/>
    </source>
</evidence>
<dbReference type="NCBIfam" id="NF006625">
    <property type="entry name" value="PRK09194.1"/>
    <property type="match status" value="1"/>
</dbReference>
<comment type="subcellular location">
    <subcellularLocation>
        <location evidence="1 10">Cytoplasm</location>
    </subcellularLocation>
</comment>
<organism evidence="12 13">
    <name type="scientific">Nonomuraea longicatena</name>
    <dbReference type="NCBI Taxonomy" id="83682"/>
    <lineage>
        <taxon>Bacteria</taxon>
        <taxon>Bacillati</taxon>
        <taxon>Actinomycetota</taxon>
        <taxon>Actinomycetes</taxon>
        <taxon>Streptosporangiales</taxon>
        <taxon>Streptosporangiaceae</taxon>
        <taxon>Nonomuraea</taxon>
    </lineage>
</organism>
<comment type="similarity">
    <text evidence="10">Belongs to the class-II aminoacyl-tRNA synthetase family. ProS type 1 subfamily.</text>
</comment>
<dbReference type="InterPro" id="IPR004154">
    <property type="entry name" value="Anticodon-bd"/>
</dbReference>
<dbReference type="Gene3D" id="3.40.50.800">
    <property type="entry name" value="Anticodon-binding domain"/>
    <property type="match status" value="1"/>
</dbReference>
<keyword evidence="13" id="KW-1185">Reference proteome</keyword>
<dbReference type="Gene3D" id="3.30.930.10">
    <property type="entry name" value="Bira Bifunctional Protein, Domain 2"/>
    <property type="match status" value="2"/>
</dbReference>
<dbReference type="NCBIfam" id="TIGR00409">
    <property type="entry name" value="proS_fam_II"/>
    <property type="match status" value="1"/>
</dbReference>
<accession>A0ABN1QPM7</accession>
<dbReference type="PRINTS" id="PR01046">
    <property type="entry name" value="TRNASYNTHPRO"/>
</dbReference>
<comment type="domain">
    <text evidence="10">Consists of three domains: the N-terminal catalytic domain, the editing domain and the C-terminal anticodon-binding domain.</text>
</comment>
<dbReference type="InterPro" id="IPR007214">
    <property type="entry name" value="YbaK/aa-tRNA-synth-assoc-dom"/>
</dbReference>
<dbReference type="Gene3D" id="3.90.960.10">
    <property type="entry name" value="YbaK/aminoacyl-tRNA synthetase-associated domain"/>
    <property type="match status" value="1"/>
</dbReference>
<dbReference type="InterPro" id="IPR036754">
    <property type="entry name" value="YbaK/aa-tRNA-synt-asso_dom_sf"/>
</dbReference>
<dbReference type="PROSITE" id="PS50862">
    <property type="entry name" value="AA_TRNA_LIGASE_II"/>
    <property type="match status" value="1"/>
</dbReference>
<dbReference type="HAMAP" id="MF_01569">
    <property type="entry name" value="Pro_tRNA_synth_type1"/>
    <property type="match status" value="1"/>
</dbReference>
<sequence length="580" mass="62973">MLLRMSSLFLRTLRDDPADAEVPSHKLLVRAGYVRRVAPGIYSWLPLGMHVLRNVEAVVREEMNTMGGQEVLFPALLPREYYEATGRWTEYGDTLFRLKDRKGADYLLGPTHEELFADMVKGEYSSYKDFPVILYQIQTKYRDEARPRAGILRGREFLMKDSYSFDLDDDGLKRSYEQHREAYIKLFDRLGIQYKIVFATSGAMGGSASEEFLAPTPTGEDTFVACHSCGYAANAEAVTTPAPPARAIEDAAALRVLDTPGTPTIETLVDHLNTRHGMSVTAADTLKNVVVKVSTPGSDKVETLIVGVPGDREIDFKRLEAALAPGEPAIFEAEDFAKHPGLVRGYIGPQVLKDLGIRYLVDPRVVTGTAWVTGANEPGRHAVDVVAGRDFTPDGTIEAAEVRAGDECPRCGSELSIDRGIEIGHIFQLGRKYADAAGLAALGPDGKPIRITMGSYGIGVSRAVAVIAEQAHDALGLVWPREVAPADVHIVGTGKENQVEVALRLAEELGARGLRVLVDDRPSVSPGVKFKDAELLGMPTILVIGRGLSSGVVELRDRVSGAKEEIPLAEAVDRVLAACS</sequence>
<dbReference type="RefSeq" id="WP_343953579.1">
    <property type="nucleotide sequence ID" value="NZ_BAAAHQ010000038.1"/>
</dbReference>
<keyword evidence="7 10" id="KW-0648">Protein biosynthesis</keyword>
<gene>
    <name evidence="10" type="primary">proS</name>
    <name evidence="12" type="ORF">GCM10009560_60970</name>
</gene>
<dbReference type="InterPro" id="IPR002314">
    <property type="entry name" value="aa-tRNA-synt_IIb"/>
</dbReference>
<evidence type="ECO:0000256" key="6">
    <source>
        <dbReference type="ARBA" id="ARBA00022840"/>
    </source>
</evidence>
<evidence type="ECO:0000256" key="8">
    <source>
        <dbReference type="ARBA" id="ARBA00023146"/>
    </source>
</evidence>
<evidence type="ECO:0000256" key="9">
    <source>
        <dbReference type="ARBA" id="ARBA00047671"/>
    </source>
</evidence>
<keyword evidence="5 10" id="KW-0547">Nucleotide-binding</keyword>
<dbReference type="InterPro" id="IPR006195">
    <property type="entry name" value="aa-tRNA-synth_II"/>
</dbReference>
<dbReference type="InterPro" id="IPR050062">
    <property type="entry name" value="Pro-tRNA_synthetase"/>
</dbReference>
<evidence type="ECO:0000256" key="3">
    <source>
        <dbReference type="ARBA" id="ARBA00022490"/>
    </source>
</evidence>
<comment type="subunit">
    <text evidence="2 10">Homodimer.</text>
</comment>
<name>A0ABN1QPM7_9ACTN</name>
<evidence type="ECO:0000256" key="1">
    <source>
        <dbReference type="ARBA" id="ARBA00004496"/>
    </source>
</evidence>
<dbReference type="SUPFAM" id="SSF55681">
    <property type="entry name" value="Class II aaRS and biotin synthetases"/>
    <property type="match status" value="1"/>
</dbReference>